<name>A0A942YHV7_9BACI</name>
<proteinExistence type="predicted"/>
<evidence type="ECO:0000313" key="1">
    <source>
        <dbReference type="EMBL" id="MBS4195800.1"/>
    </source>
</evidence>
<accession>A0A942YHV7</accession>
<comment type="caution">
    <text evidence="1">The sequence shown here is derived from an EMBL/GenBank/DDBJ whole genome shotgun (WGS) entry which is preliminary data.</text>
</comment>
<protein>
    <submittedName>
        <fullName evidence="1">Uncharacterized protein</fullName>
    </submittedName>
</protein>
<evidence type="ECO:0000313" key="2">
    <source>
        <dbReference type="Proteomes" id="UP000681414"/>
    </source>
</evidence>
<gene>
    <name evidence="1" type="ORF">KHA97_12100</name>
</gene>
<keyword evidence="2" id="KW-1185">Reference proteome</keyword>
<dbReference type="Proteomes" id="UP000681414">
    <property type="component" value="Unassembled WGS sequence"/>
</dbReference>
<organism evidence="1 2">
    <name type="scientific">Lederbergia citri</name>
    <dbReference type="NCBI Taxonomy" id="2833580"/>
    <lineage>
        <taxon>Bacteria</taxon>
        <taxon>Bacillati</taxon>
        <taxon>Bacillota</taxon>
        <taxon>Bacilli</taxon>
        <taxon>Bacillales</taxon>
        <taxon>Bacillaceae</taxon>
        <taxon>Lederbergia</taxon>
    </lineage>
</organism>
<dbReference type="AlphaFoldDB" id="A0A942YHV7"/>
<dbReference type="RefSeq" id="WP_213124990.1">
    <property type="nucleotide sequence ID" value="NZ_JAGYPG010000002.1"/>
</dbReference>
<sequence length="49" mass="5643">MKMSKVEAESLAKKGIELSKKYGIPLKKRKNEKVLTRNLNGWDNLPMLI</sequence>
<reference evidence="1 2" key="1">
    <citation type="submission" date="2021-05" db="EMBL/GenBank/DDBJ databases">
        <title>Novel Bacillus species.</title>
        <authorList>
            <person name="Liu G."/>
        </authorList>
    </citation>
    <scope>NUCLEOTIDE SEQUENCE [LARGE SCALE GENOMIC DNA]</scope>
    <source>
        <strain evidence="2">FJAT-49780</strain>
    </source>
</reference>
<dbReference type="EMBL" id="JAGYPG010000002">
    <property type="protein sequence ID" value="MBS4195800.1"/>
    <property type="molecule type" value="Genomic_DNA"/>
</dbReference>